<comment type="caution">
    <text evidence="1">The sequence shown here is derived from an EMBL/GenBank/DDBJ whole genome shotgun (WGS) entry which is preliminary data.</text>
</comment>
<organism evidence="1 2">
    <name type="scientific">Arthrobacter hankyongi</name>
    <dbReference type="NCBI Taxonomy" id="2904801"/>
    <lineage>
        <taxon>Bacteria</taxon>
        <taxon>Bacillati</taxon>
        <taxon>Actinomycetota</taxon>
        <taxon>Actinomycetes</taxon>
        <taxon>Micrococcales</taxon>
        <taxon>Micrococcaceae</taxon>
        <taxon>Arthrobacter</taxon>
    </lineage>
</organism>
<name>A0ABS9L4L6_9MICC</name>
<protein>
    <submittedName>
        <fullName evidence="1">Uncharacterized protein</fullName>
    </submittedName>
</protein>
<sequence>MGSQDAPGEPVRNGVPGPTINQLLVRFLEHRCRGRKPVTIDRYLRIDVHLRLYLESRGPDRLCPDDAHLLAAERQFQPFGAFCRIMYADALLAALPDFLGIDWLMPQRLDCTVQISQSSRLVHWLVRGRVVDFRRQQHDLVRFRAALDALPRSRPC</sequence>
<dbReference type="RefSeq" id="WP_237818827.1">
    <property type="nucleotide sequence ID" value="NZ_JAKLTQ010000003.1"/>
</dbReference>
<accession>A0ABS9L4L6</accession>
<keyword evidence="2" id="KW-1185">Reference proteome</keyword>
<evidence type="ECO:0000313" key="2">
    <source>
        <dbReference type="Proteomes" id="UP001165368"/>
    </source>
</evidence>
<reference evidence="1" key="1">
    <citation type="submission" date="2022-01" db="EMBL/GenBank/DDBJ databases">
        <authorList>
            <person name="Jo J.-H."/>
            <person name="Im W.-T."/>
        </authorList>
    </citation>
    <scope>NUCLEOTIDE SEQUENCE</scope>
    <source>
        <strain evidence="1">I2-34</strain>
    </source>
</reference>
<dbReference type="EMBL" id="JAKLTQ010000003">
    <property type="protein sequence ID" value="MCG2621523.1"/>
    <property type="molecule type" value="Genomic_DNA"/>
</dbReference>
<gene>
    <name evidence="1" type="ORF">LVY72_06290</name>
</gene>
<dbReference type="Proteomes" id="UP001165368">
    <property type="component" value="Unassembled WGS sequence"/>
</dbReference>
<evidence type="ECO:0000313" key="1">
    <source>
        <dbReference type="EMBL" id="MCG2621523.1"/>
    </source>
</evidence>
<proteinExistence type="predicted"/>